<name>A0A6L6ISB9_9ENTR</name>
<keyword evidence="2" id="KW-1003">Cell membrane</keyword>
<keyword evidence="4 7" id="KW-1133">Transmembrane helix</keyword>
<comment type="subcellular location">
    <subcellularLocation>
        <location evidence="1">Cell membrane</location>
        <topology evidence="1">Multi-pass membrane protein</topology>
    </subcellularLocation>
</comment>
<dbReference type="InterPro" id="IPR003838">
    <property type="entry name" value="ABC3_permease_C"/>
</dbReference>
<evidence type="ECO:0000259" key="9">
    <source>
        <dbReference type="Pfam" id="PF12704"/>
    </source>
</evidence>
<accession>A0A6L6ISB9</accession>
<reference evidence="10 11" key="1">
    <citation type="submission" date="2019-11" db="EMBL/GenBank/DDBJ databases">
        <title>Escherichia alba sp. nov. isolated from the gut of plastic-eating superworms Zophobas atratus.</title>
        <authorList>
            <person name="Yang Y."/>
        </authorList>
    </citation>
    <scope>NUCLEOTIDE SEQUENCE [LARGE SCALE GENOMIC DNA]</scope>
    <source>
        <strain evidence="11">BIT-B35</strain>
    </source>
</reference>
<keyword evidence="5 7" id="KW-0472">Membrane</keyword>
<evidence type="ECO:0000259" key="8">
    <source>
        <dbReference type="Pfam" id="PF02687"/>
    </source>
</evidence>
<gene>
    <name evidence="10" type="ORF">GJV78_18860</name>
</gene>
<dbReference type="GO" id="GO:0005886">
    <property type="term" value="C:plasma membrane"/>
    <property type="evidence" value="ECO:0007669"/>
    <property type="project" value="UniProtKB-SubCell"/>
</dbReference>
<dbReference type="PANTHER" id="PTHR30572:SF4">
    <property type="entry name" value="ABC TRANSPORTER PERMEASE YTRF"/>
    <property type="match status" value="1"/>
</dbReference>
<evidence type="ECO:0000256" key="3">
    <source>
        <dbReference type="ARBA" id="ARBA00022692"/>
    </source>
</evidence>
<evidence type="ECO:0000256" key="5">
    <source>
        <dbReference type="ARBA" id="ARBA00023136"/>
    </source>
</evidence>
<evidence type="ECO:0000256" key="4">
    <source>
        <dbReference type="ARBA" id="ARBA00022989"/>
    </source>
</evidence>
<feature type="domain" description="MacB-like periplasmic core" evidence="9">
    <location>
        <begin position="31"/>
        <end position="246"/>
    </location>
</feature>
<feature type="transmembrane region" description="Helical" evidence="7">
    <location>
        <begin position="367"/>
        <end position="387"/>
    </location>
</feature>
<dbReference type="AlphaFoldDB" id="A0A6L6ISB9"/>
<dbReference type="InterPro" id="IPR025857">
    <property type="entry name" value="MacB_PCD"/>
</dbReference>
<dbReference type="RefSeq" id="WP_155109759.1">
    <property type="nucleotide sequence ID" value="NZ_WMJZ01000033.1"/>
</dbReference>
<keyword evidence="3 7" id="KW-0812">Transmembrane</keyword>
<evidence type="ECO:0000256" key="1">
    <source>
        <dbReference type="ARBA" id="ARBA00004651"/>
    </source>
</evidence>
<feature type="transmembrane region" description="Helical" evidence="7">
    <location>
        <begin position="327"/>
        <end position="355"/>
    </location>
</feature>
<comment type="similarity">
    <text evidence="6">Belongs to the ABC-4 integral membrane protein family.</text>
</comment>
<sequence>MLNFLRDFFGVVLFNLLIVKQSLAMQKIRVLLTVTCIGFGGATVIIMEGLGNQTQKNIMNNVASLGSNIISIKFAPKEISNGYNNGEFFSYNELQYLAKRVNVKHISPYIIKSTYVTYRNHSVSAQIMGANSQIFRIRNMSLHAGEFFDENHEVNSSNIVVLGYSIAESLFGKGAYAVNNFIRINGSSMRVIGVIASKGDGLGIAVDDMVFTPLNSFNIRLFGFSLPSGVLIESKNSSAIKSITRDIVNVLDKRSKNFDYKIRTTDEILRALSKTQSNINLFLLFVSFLSLFMAGVNVMNILLANLNQRQFEVGLRIALGARYSDIFIQFLSESILISALGAFLGLFFSLVSFYILDVNSIHVSISLGRVAVIMLIITLITVCFGLYPAHIAAKMKPIDCLRSL</sequence>
<dbReference type="PANTHER" id="PTHR30572">
    <property type="entry name" value="MEMBRANE COMPONENT OF TRANSPORTER-RELATED"/>
    <property type="match status" value="1"/>
</dbReference>
<dbReference type="InterPro" id="IPR050250">
    <property type="entry name" value="Macrolide_Exporter_MacB"/>
</dbReference>
<organism evidence="10 11">
    <name type="scientific">Intestinirhabdus alba</name>
    <dbReference type="NCBI Taxonomy" id="2899544"/>
    <lineage>
        <taxon>Bacteria</taxon>
        <taxon>Pseudomonadati</taxon>
        <taxon>Pseudomonadota</taxon>
        <taxon>Gammaproteobacteria</taxon>
        <taxon>Enterobacterales</taxon>
        <taxon>Enterobacteriaceae</taxon>
        <taxon>Intestinirhabdus</taxon>
    </lineage>
</organism>
<evidence type="ECO:0000313" key="10">
    <source>
        <dbReference type="EMBL" id="MTH48276.1"/>
    </source>
</evidence>
<dbReference type="Pfam" id="PF02687">
    <property type="entry name" value="FtsX"/>
    <property type="match status" value="1"/>
</dbReference>
<dbReference type="OrthoDB" id="9770036at2"/>
<dbReference type="Pfam" id="PF12704">
    <property type="entry name" value="MacB_PCD"/>
    <property type="match status" value="1"/>
</dbReference>
<evidence type="ECO:0000256" key="6">
    <source>
        <dbReference type="ARBA" id="ARBA00038076"/>
    </source>
</evidence>
<feature type="transmembrane region" description="Helical" evidence="7">
    <location>
        <begin position="281"/>
        <end position="306"/>
    </location>
</feature>
<evidence type="ECO:0000313" key="11">
    <source>
        <dbReference type="Proteomes" id="UP000477739"/>
    </source>
</evidence>
<dbReference type="Proteomes" id="UP000477739">
    <property type="component" value="Unassembled WGS sequence"/>
</dbReference>
<keyword evidence="11" id="KW-1185">Reference proteome</keyword>
<proteinExistence type="inferred from homology"/>
<comment type="caution">
    <text evidence="10">The sequence shown here is derived from an EMBL/GenBank/DDBJ whole genome shotgun (WGS) entry which is preliminary data.</text>
</comment>
<dbReference type="GO" id="GO:0022857">
    <property type="term" value="F:transmembrane transporter activity"/>
    <property type="evidence" value="ECO:0007669"/>
    <property type="project" value="TreeGrafter"/>
</dbReference>
<evidence type="ECO:0000256" key="7">
    <source>
        <dbReference type="SAM" id="Phobius"/>
    </source>
</evidence>
<protein>
    <submittedName>
        <fullName evidence="10">FtsX-like permease family protein</fullName>
    </submittedName>
</protein>
<dbReference type="EMBL" id="WMJZ01000033">
    <property type="protein sequence ID" value="MTH48276.1"/>
    <property type="molecule type" value="Genomic_DNA"/>
</dbReference>
<evidence type="ECO:0000256" key="2">
    <source>
        <dbReference type="ARBA" id="ARBA00022475"/>
    </source>
</evidence>
<feature type="domain" description="ABC3 transporter permease C-terminal" evidence="8">
    <location>
        <begin position="285"/>
        <end position="397"/>
    </location>
</feature>